<dbReference type="Pfam" id="PF23321">
    <property type="entry name" value="R1_ABCA1"/>
    <property type="match status" value="1"/>
</dbReference>
<evidence type="ECO:0000313" key="4">
    <source>
        <dbReference type="Proteomes" id="UP001652621"/>
    </source>
</evidence>
<accession>A0ABM3VBW3</accession>
<feature type="domain" description="ACB" evidence="3">
    <location>
        <begin position="18"/>
        <end position="103"/>
    </location>
</feature>
<dbReference type="InterPro" id="IPR056264">
    <property type="entry name" value="R2_ABCA1-4-like"/>
</dbReference>
<protein>
    <submittedName>
        <fullName evidence="5">Acyl-CoA-binding domain-containing protein 6-like</fullName>
    </submittedName>
</protein>
<dbReference type="InterPro" id="IPR035984">
    <property type="entry name" value="Acyl-CoA-binding_sf"/>
</dbReference>
<reference evidence="5" key="1">
    <citation type="submission" date="2025-08" db="UniProtKB">
        <authorList>
            <consortium name="RefSeq"/>
        </authorList>
    </citation>
    <scope>IDENTIFICATION</scope>
    <source>
        <strain evidence="5">Aabys</strain>
        <tissue evidence="5">Whole body</tissue>
    </source>
</reference>
<dbReference type="Proteomes" id="UP001652621">
    <property type="component" value="Unplaced"/>
</dbReference>
<dbReference type="PANTHER" id="PTHR23310">
    <property type="entry name" value="ACYL-COA-BINDING PROTEIN, ACBP"/>
    <property type="match status" value="1"/>
</dbReference>
<dbReference type="InterPro" id="IPR014352">
    <property type="entry name" value="FERM/acyl-CoA-bd_prot_sf"/>
</dbReference>
<dbReference type="GeneID" id="101891225"/>
<dbReference type="PRINTS" id="PR00689">
    <property type="entry name" value="ACOABINDINGP"/>
</dbReference>
<dbReference type="InterPro" id="IPR000582">
    <property type="entry name" value="Acyl-CoA-binding_protein"/>
</dbReference>
<evidence type="ECO:0000256" key="1">
    <source>
        <dbReference type="ARBA" id="ARBA00005567"/>
    </source>
</evidence>
<name>A0ABM3VBW3_MUSDO</name>
<gene>
    <name evidence="5" type="primary">LOC101891225</name>
</gene>
<evidence type="ECO:0000259" key="3">
    <source>
        <dbReference type="PROSITE" id="PS51228"/>
    </source>
</evidence>
<dbReference type="PROSITE" id="PS51228">
    <property type="entry name" value="ACB_2"/>
    <property type="match status" value="1"/>
</dbReference>
<dbReference type="RefSeq" id="XP_058983271.1">
    <property type="nucleotide sequence ID" value="XM_059127288.1"/>
</dbReference>
<keyword evidence="2" id="KW-0446">Lipid-binding</keyword>
<evidence type="ECO:0000256" key="2">
    <source>
        <dbReference type="ARBA" id="ARBA00023121"/>
    </source>
</evidence>
<evidence type="ECO:0000313" key="5">
    <source>
        <dbReference type="RefSeq" id="XP_058983271.1"/>
    </source>
</evidence>
<dbReference type="Pfam" id="PF00887">
    <property type="entry name" value="ACBP"/>
    <property type="match status" value="1"/>
</dbReference>
<dbReference type="PANTHER" id="PTHR23310:SF62">
    <property type="entry name" value="ACYL-COA BINDING PROTEIN 1, ISOFORM A"/>
    <property type="match status" value="1"/>
</dbReference>
<sequence>MDSQADSDWEFDDVDDEKDVIFTKATQQVQKTHDKIVPNDLLQLYGLFKQATVGECNASKPNIFNMQARAKWSAWQELGSMSSEEAKKRYVEKVKELFPQWYDDVQKGVKSDGGGGTGWVVHSIELPPADNEEKPEEDKTIFDFVKDRNFSKVEQLLNKRFIAFLHTESELIKRSYNVLKYYLPIENVSYSHLFGTIEKNRERLNILDYMINQGSLVTALDNLYNAQKEKRTFNKAQGIANVSNVNAMSSTDLN</sequence>
<dbReference type="SUPFAM" id="SSF47027">
    <property type="entry name" value="Acyl-CoA binding protein"/>
    <property type="match status" value="1"/>
</dbReference>
<keyword evidence="4" id="KW-1185">Reference proteome</keyword>
<proteinExistence type="inferred from homology"/>
<comment type="similarity">
    <text evidence="1">Belongs to the ACBP family.</text>
</comment>
<organism evidence="4 5">
    <name type="scientific">Musca domestica</name>
    <name type="common">House fly</name>
    <dbReference type="NCBI Taxonomy" id="7370"/>
    <lineage>
        <taxon>Eukaryota</taxon>
        <taxon>Metazoa</taxon>
        <taxon>Ecdysozoa</taxon>
        <taxon>Arthropoda</taxon>
        <taxon>Hexapoda</taxon>
        <taxon>Insecta</taxon>
        <taxon>Pterygota</taxon>
        <taxon>Neoptera</taxon>
        <taxon>Endopterygota</taxon>
        <taxon>Diptera</taxon>
        <taxon>Brachycera</taxon>
        <taxon>Muscomorpha</taxon>
        <taxon>Muscoidea</taxon>
        <taxon>Muscidae</taxon>
        <taxon>Musca</taxon>
    </lineage>
</organism>
<dbReference type="Gene3D" id="1.20.80.10">
    <property type="match status" value="1"/>
</dbReference>